<gene>
    <name evidence="2" type="ORF">GCM10011403_22930</name>
</gene>
<reference evidence="2" key="1">
    <citation type="journal article" date="2014" name="Int. J. Syst. Evol. Microbiol.">
        <title>Complete genome sequence of Corynebacterium casei LMG S-19264T (=DSM 44701T), isolated from a smear-ripened cheese.</title>
        <authorList>
            <consortium name="US DOE Joint Genome Institute (JGI-PGF)"/>
            <person name="Walter F."/>
            <person name="Albersmeier A."/>
            <person name="Kalinowski J."/>
            <person name="Ruckert C."/>
        </authorList>
    </citation>
    <scope>NUCLEOTIDE SEQUENCE</scope>
    <source>
        <strain evidence="2">CGMCC 1.15425</strain>
    </source>
</reference>
<evidence type="ECO:0000256" key="1">
    <source>
        <dbReference type="SAM" id="MobiDB-lite"/>
    </source>
</evidence>
<dbReference type="RefSeq" id="WP_229694660.1">
    <property type="nucleotide sequence ID" value="NZ_BMIY01000009.1"/>
</dbReference>
<name>A0A916QLD0_9GAMM</name>
<reference evidence="2" key="2">
    <citation type="submission" date="2020-09" db="EMBL/GenBank/DDBJ databases">
        <authorList>
            <person name="Sun Q."/>
            <person name="Zhou Y."/>
        </authorList>
    </citation>
    <scope>NUCLEOTIDE SEQUENCE</scope>
    <source>
        <strain evidence="2">CGMCC 1.15425</strain>
    </source>
</reference>
<sequence length="287" mass="31207">MSDSNSDNNSDKRKQSEKSPGSLVSGWLARGKAALSKKSSQVNRQSGCQSGQLPSSQKVDAFLQKADQTRAVAAVREKQPAGRLIFALDATASREATWDQASQLQAEMFLAVQNLDAGQHQLAVQLCYFKGYAGFYRTDWFRDSAPLLKVMGKMRCEAGITKIERVLSHIQTETRKNKVQAAVYIGDCMEENPDRLIQKAGELRLLGVPLFIFQEGAEPSAKSCFQRMADVSGGAYASFDNSSADQLRDLLKAVAIYAGGGLSALQQFSQIAHPAVARLSHQLGGKS</sequence>
<feature type="region of interest" description="Disordered" evidence="1">
    <location>
        <begin position="35"/>
        <end position="54"/>
    </location>
</feature>
<protein>
    <recommendedName>
        <fullName evidence="4">VWA domain-containing protein</fullName>
    </recommendedName>
</protein>
<dbReference type="InterPro" id="IPR036465">
    <property type="entry name" value="vWFA_dom_sf"/>
</dbReference>
<dbReference type="EMBL" id="BMIY01000009">
    <property type="protein sequence ID" value="GFZ79154.1"/>
    <property type="molecule type" value="Genomic_DNA"/>
</dbReference>
<evidence type="ECO:0000313" key="2">
    <source>
        <dbReference type="EMBL" id="GFZ79154.1"/>
    </source>
</evidence>
<evidence type="ECO:0008006" key="4">
    <source>
        <dbReference type="Google" id="ProtNLM"/>
    </source>
</evidence>
<dbReference type="AlphaFoldDB" id="A0A916QLD0"/>
<feature type="region of interest" description="Disordered" evidence="1">
    <location>
        <begin position="1"/>
        <end position="26"/>
    </location>
</feature>
<dbReference type="Proteomes" id="UP000627715">
    <property type="component" value="Unassembled WGS sequence"/>
</dbReference>
<evidence type="ECO:0000313" key="3">
    <source>
        <dbReference type="Proteomes" id="UP000627715"/>
    </source>
</evidence>
<proteinExistence type="predicted"/>
<organism evidence="2 3">
    <name type="scientific">Pseudohongiella nitratireducens</name>
    <dbReference type="NCBI Taxonomy" id="1768907"/>
    <lineage>
        <taxon>Bacteria</taxon>
        <taxon>Pseudomonadati</taxon>
        <taxon>Pseudomonadota</taxon>
        <taxon>Gammaproteobacteria</taxon>
        <taxon>Pseudomonadales</taxon>
        <taxon>Pseudohongiellaceae</taxon>
        <taxon>Pseudohongiella</taxon>
    </lineage>
</organism>
<keyword evidence="3" id="KW-1185">Reference proteome</keyword>
<accession>A0A916QLD0</accession>
<dbReference type="SUPFAM" id="SSF53300">
    <property type="entry name" value="vWA-like"/>
    <property type="match status" value="1"/>
</dbReference>
<feature type="compositionally biased region" description="Polar residues" evidence="1">
    <location>
        <begin position="37"/>
        <end position="54"/>
    </location>
</feature>
<comment type="caution">
    <text evidence="2">The sequence shown here is derived from an EMBL/GenBank/DDBJ whole genome shotgun (WGS) entry which is preliminary data.</text>
</comment>